<keyword evidence="2" id="KW-1185">Reference proteome</keyword>
<name>A0A4Q7P141_9FIRM</name>
<evidence type="ECO:0000313" key="2">
    <source>
        <dbReference type="Proteomes" id="UP000292927"/>
    </source>
</evidence>
<dbReference type="PANTHER" id="PTHR38479:SF2">
    <property type="entry name" value="WINGED HELIX DNA-BINDING DOMAIN-CONTAINING PROTEIN"/>
    <property type="match status" value="1"/>
</dbReference>
<gene>
    <name evidence="1" type="ORF">EV209_2764</name>
</gene>
<dbReference type="Proteomes" id="UP000292927">
    <property type="component" value="Unassembled WGS sequence"/>
</dbReference>
<dbReference type="InterPro" id="IPR009351">
    <property type="entry name" value="AlkZ-like"/>
</dbReference>
<evidence type="ECO:0000313" key="1">
    <source>
        <dbReference type="EMBL" id="RZS93018.1"/>
    </source>
</evidence>
<dbReference type="OrthoDB" id="2210247at2"/>
<keyword evidence="1" id="KW-0238">DNA-binding</keyword>
<dbReference type="AlphaFoldDB" id="A0A4Q7P141"/>
<protein>
    <submittedName>
        <fullName evidence="1">Winged helix DNA-binding protein</fullName>
    </submittedName>
</protein>
<comment type="caution">
    <text evidence="1">The sequence shown here is derived from an EMBL/GenBank/DDBJ whole genome shotgun (WGS) entry which is preliminary data.</text>
</comment>
<sequence>MSSLDLCKAKILFRQHLTAPAEPVRVCKDLNGLQAQFMRNVFHSLKIRCPEGTEPDCQEIRDRLVKSWTLRGTVHVFAKEDLSLFLHQGRDHFLRPVDRMEADEYITLDRKQYFADRILSLIGEGISRREELKKQCFLEGMTDRECESLFNSWGGMIRYLAETGKISYLVQEEKAFQRCPDFDPMEKEAAELELARRYFTFFGPSSVNDAAYYFKAPKSRVRGWMNKLALKEVKTGETYRYEAEDDCEAPADYPEIPDCIFLAGFDQLLLGYQKKESLFLPPEHLRGIFNLSGIVMPGILYQGRVAGRWKEKNHKLEIQMFEQVGEKGKKKILRQAEQCWPDLKQVKWN</sequence>
<dbReference type="GO" id="GO:0003677">
    <property type="term" value="F:DNA binding"/>
    <property type="evidence" value="ECO:0007669"/>
    <property type="project" value="UniProtKB-KW"/>
</dbReference>
<proteinExistence type="predicted"/>
<accession>A0A4Q7P141</accession>
<dbReference type="EMBL" id="SGXF01000006">
    <property type="protein sequence ID" value="RZS93018.1"/>
    <property type="molecule type" value="Genomic_DNA"/>
</dbReference>
<organism evidence="1 2">
    <name type="scientific">Cuneatibacter caecimuris</name>
    <dbReference type="NCBI Taxonomy" id="1796618"/>
    <lineage>
        <taxon>Bacteria</taxon>
        <taxon>Bacillati</taxon>
        <taxon>Bacillota</taxon>
        <taxon>Clostridia</taxon>
        <taxon>Lachnospirales</taxon>
        <taxon>Lachnospiraceae</taxon>
        <taxon>Cuneatibacter</taxon>
    </lineage>
</organism>
<dbReference type="Pfam" id="PF06224">
    <property type="entry name" value="AlkZ-like"/>
    <property type="match status" value="1"/>
</dbReference>
<dbReference type="RefSeq" id="WP_130436014.1">
    <property type="nucleotide sequence ID" value="NZ_SGXF01000006.1"/>
</dbReference>
<dbReference type="PANTHER" id="PTHR38479">
    <property type="entry name" value="LMO0824 PROTEIN"/>
    <property type="match status" value="1"/>
</dbReference>
<reference evidence="1 2" key="1">
    <citation type="submission" date="2019-02" db="EMBL/GenBank/DDBJ databases">
        <title>Genomic Encyclopedia of Type Strains, Phase IV (KMG-IV): sequencing the most valuable type-strain genomes for metagenomic binning, comparative biology and taxonomic classification.</title>
        <authorList>
            <person name="Goeker M."/>
        </authorList>
    </citation>
    <scope>NUCLEOTIDE SEQUENCE [LARGE SCALE GENOMIC DNA]</scope>
    <source>
        <strain evidence="1 2">DSM 29486</strain>
    </source>
</reference>